<reference evidence="2 3" key="1">
    <citation type="submission" date="2020-02" db="EMBL/GenBank/DDBJ databases">
        <authorList>
            <person name="Brisse S."/>
        </authorList>
    </citation>
    <scope>NUCLEOTIDE SEQUENCE [LARGE SCALE GENOMIC DNA]</scope>
    <source>
        <strain evidence="2">CIP107547</strain>
    </source>
</reference>
<dbReference type="KEGG" id="cdip:ERS451417_01018"/>
<accession>A0A0D6FZD1</accession>
<dbReference type="InterPro" id="IPR043519">
    <property type="entry name" value="NT_sf"/>
</dbReference>
<dbReference type="Proteomes" id="UP000480222">
    <property type="component" value="Unassembled WGS sequence"/>
</dbReference>
<sequence>MRRLKEVSALLSVTADSIAQRLCQLAEQRLGPPPVPYAFVVVGSHGRKELGFVSDQDNALVISDDFRADSHSDYFAQLGNVLCEELNQTGQMYCPGEMMASNPRCRLTYFAMARDTTRLDYCTGA</sequence>
<evidence type="ECO:0000259" key="1">
    <source>
        <dbReference type="Pfam" id="PF03445"/>
    </source>
</evidence>
<feature type="domain" description="Protein-PII uridylyltransferase N-terminal" evidence="1">
    <location>
        <begin position="3"/>
        <end position="109"/>
    </location>
</feature>
<dbReference type="CDD" id="cd05401">
    <property type="entry name" value="NT_GlnE_GlnD_like"/>
    <property type="match status" value="1"/>
</dbReference>
<dbReference type="RefSeq" id="WP_014310343.1">
    <property type="nucleotide sequence ID" value="NZ_CAJDYP010000008.1"/>
</dbReference>
<dbReference type="InterPro" id="IPR005105">
    <property type="entry name" value="GlnD_Uridyltrans_N"/>
</dbReference>
<dbReference type="EMBL" id="CADDAV010000015">
    <property type="protein sequence ID" value="CAB0601732.1"/>
    <property type="molecule type" value="Genomic_DNA"/>
</dbReference>
<dbReference type="SUPFAM" id="SSF81301">
    <property type="entry name" value="Nucleotidyltransferase"/>
    <property type="match status" value="1"/>
</dbReference>
<gene>
    <name evidence="2" type="ORF">CIP107547_01289</name>
</gene>
<dbReference type="GO" id="GO:0008773">
    <property type="term" value="F:[protein-PII] uridylyltransferase activity"/>
    <property type="evidence" value="ECO:0007669"/>
    <property type="project" value="InterPro"/>
</dbReference>
<proteinExistence type="predicted"/>
<dbReference type="Pfam" id="PF03445">
    <property type="entry name" value="DUF294"/>
    <property type="match status" value="1"/>
</dbReference>
<comment type="caution">
    <text evidence="2">The sequence shown here is derived from an EMBL/GenBank/DDBJ whole genome shotgun (WGS) entry which is preliminary data.</text>
</comment>
<evidence type="ECO:0000313" key="2">
    <source>
        <dbReference type="EMBL" id="CAB0601732.1"/>
    </source>
</evidence>
<dbReference type="AlphaFoldDB" id="A0A0D6FZD1"/>
<organism evidence="2 3">
    <name type="scientific">Corynebacterium diphtheriae</name>
    <dbReference type="NCBI Taxonomy" id="1717"/>
    <lineage>
        <taxon>Bacteria</taxon>
        <taxon>Bacillati</taxon>
        <taxon>Actinomycetota</taxon>
        <taxon>Actinomycetes</taxon>
        <taxon>Mycobacteriales</taxon>
        <taxon>Corynebacteriaceae</taxon>
        <taxon>Corynebacterium</taxon>
    </lineage>
</organism>
<dbReference type="Gene3D" id="3.30.460.10">
    <property type="entry name" value="Beta Polymerase, domain 2"/>
    <property type="match status" value="1"/>
</dbReference>
<evidence type="ECO:0000313" key="3">
    <source>
        <dbReference type="Proteomes" id="UP000480222"/>
    </source>
</evidence>
<protein>
    <submittedName>
        <fullName evidence="2">CBS domain-containing protein</fullName>
    </submittedName>
</protein>
<name>A0A0D6FZD1_CORDP</name>
<dbReference type="OrthoDB" id="9789996at2"/>